<dbReference type="AlphaFoldDB" id="A0AA88GR82"/>
<feature type="transmembrane region" description="Helical" evidence="2">
    <location>
        <begin position="168"/>
        <end position="187"/>
    </location>
</feature>
<feature type="transmembrane region" description="Helical" evidence="2">
    <location>
        <begin position="88"/>
        <end position="112"/>
    </location>
</feature>
<name>A0AA88GR82_NAELO</name>
<dbReference type="Proteomes" id="UP000816034">
    <property type="component" value="Unassembled WGS sequence"/>
</dbReference>
<organism evidence="3 4">
    <name type="scientific">Naegleria lovaniensis</name>
    <name type="common">Amoeba</name>
    <dbReference type="NCBI Taxonomy" id="51637"/>
    <lineage>
        <taxon>Eukaryota</taxon>
        <taxon>Discoba</taxon>
        <taxon>Heterolobosea</taxon>
        <taxon>Tetramitia</taxon>
        <taxon>Eutetramitia</taxon>
        <taxon>Vahlkampfiidae</taxon>
        <taxon>Naegleria</taxon>
    </lineage>
</organism>
<sequence length="247" mass="28221">MNIHPNLFNIHNNCYNLQHKNSEETTQFSSSASTSPFLLFVHASSKEQQDNSELHNHEEDIEDFNPPKTTQHHQLLEDDSTTTSHPSFAVKAFLTAFSLLCFLLTVILFVLLRLNEEDGMSIWEEEQELVKASLKSTSPTSSTSTTTTLRDHQTNVQDILPSRLLKQASMLLSMMGFASLLYAWTTASTNSTTNFMVKLWPYVLILGCGISIAGLIRIGIRYGFYLRKQEEERQRKSFSTRVKRFYV</sequence>
<keyword evidence="4" id="KW-1185">Reference proteome</keyword>
<evidence type="ECO:0000313" key="4">
    <source>
        <dbReference type="Proteomes" id="UP000816034"/>
    </source>
</evidence>
<evidence type="ECO:0000256" key="1">
    <source>
        <dbReference type="SAM" id="MobiDB-lite"/>
    </source>
</evidence>
<proteinExistence type="predicted"/>
<gene>
    <name evidence="3" type="ORF">C9374_004804</name>
</gene>
<comment type="caution">
    <text evidence="3">The sequence shown here is derived from an EMBL/GenBank/DDBJ whole genome shotgun (WGS) entry which is preliminary data.</text>
</comment>
<reference evidence="3 4" key="1">
    <citation type="journal article" date="2018" name="BMC Genomics">
        <title>The genome of Naegleria lovaniensis, the basis for a comparative approach to unravel pathogenicity factors of the human pathogenic amoeba N. fowleri.</title>
        <authorList>
            <person name="Liechti N."/>
            <person name="Schurch N."/>
            <person name="Bruggmann R."/>
            <person name="Wittwer M."/>
        </authorList>
    </citation>
    <scope>NUCLEOTIDE SEQUENCE [LARGE SCALE GENOMIC DNA]</scope>
    <source>
        <strain evidence="3 4">ATCC 30569</strain>
    </source>
</reference>
<feature type="compositionally biased region" description="Basic and acidic residues" evidence="1">
    <location>
        <begin position="48"/>
        <end position="58"/>
    </location>
</feature>
<dbReference type="EMBL" id="PYSW02000022">
    <property type="protein sequence ID" value="KAG2382837.1"/>
    <property type="molecule type" value="Genomic_DNA"/>
</dbReference>
<keyword evidence="2" id="KW-1133">Transmembrane helix</keyword>
<accession>A0AA88GR82</accession>
<dbReference type="RefSeq" id="XP_044548516.1">
    <property type="nucleotide sequence ID" value="XM_044694484.1"/>
</dbReference>
<dbReference type="GeneID" id="68097259"/>
<protein>
    <recommendedName>
        <fullName evidence="5">Transmembrane protein</fullName>
    </recommendedName>
</protein>
<feature type="transmembrane region" description="Helical" evidence="2">
    <location>
        <begin position="199"/>
        <end position="220"/>
    </location>
</feature>
<keyword evidence="2" id="KW-0812">Transmembrane</keyword>
<keyword evidence="2" id="KW-0472">Membrane</keyword>
<evidence type="ECO:0008006" key="5">
    <source>
        <dbReference type="Google" id="ProtNLM"/>
    </source>
</evidence>
<feature type="region of interest" description="Disordered" evidence="1">
    <location>
        <begin position="48"/>
        <end position="81"/>
    </location>
</feature>
<evidence type="ECO:0000313" key="3">
    <source>
        <dbReference type="EMBL" id="KAG2382837.1"/>
    </source>
</evidence>
<evidence type="ECO:0000256" key="2">
    <source>
        <dbReference type="SAM" id="Phobius"/>
    </source>
</evidence>